<proteinExistence type="predicted"/>
<dbReference type="InterPro" id="IPR007074">
    <property type="entry name" value="LicD/FKTN/FKRP_NTP_transf"/>
</dbReference>
<dbReference type="PANTHER" id="PTHR43404:SF2">
    <property type="entry name" value="LIPOPOLYSACCHARIDE CHOLINEPHOSPHOTRANSFERASE LICD"/>
    <property type="match status" value="1"/>
</dbReference>
<evidence type="ECO:0000313" key="2">
    <source>
        <dbReference type="EMBL" id="ENZ13522.1"/>
    </source>
</evidence>
<dbReference type="Pfam" id="PF04991">
    <property type="entry name" value="LicD"/>
    <property type="match status" value="1"/>
</dbReference>
<dbReference type="AlphaFoldDB" id="A0A0E2H9V9"/>
<dbReference type="Proteomes" id="UP000013085">
    <property type="component" value="Unassembled WGS sequence"/>
</dbReference>
<reference evidence="2 3" key="1">
    <citation type="submission" date="2013-01" db="EMBL/GenBank/DDBJ databases">
        <title>The Genome Sequence of Clostridium clostridioforme 90A8.</title>
        <authorList>
            <consortium name="The Broad Institute Genome Sequencing Platform"/>
            <person name="Earl A."/>
            <person name="Ward D."/>
            <person name="Feldgarden M."/>
            <person name="Gevers D."/>
            <person name="Courvalin P."/>
            <person name="Lambert T."/>
            <person name="Walker B."/>
            <person name="Young S.K."/>
            <person name="Zeng Q."/>
            <person name="Gargeya S."/>
            <person name="Fitzgerald M."/>
            <person name="Haas B."/>
            <person name="Abouelleil A."/>
            <person name="Alvarado L."/>
            <person name="Arachchi H.M."/>
            <person name="Berlin A.M."/>
            <person name="Chapman S.B."/>
            <person name="Dewar J."/>
            <person name="Goldberg J."/>
            <person name="Griggs A."/>
            <person name="Gujja S."/>
            <person name="Hansen M."/>
            <person name="Howarth C."/>
            <person name="Imamovic A."/>
            <person name="Larimer J."/>
            <person name="McCowan C."/>
            <person name="Murphy C."/>
            <person name="Neiman D."/>
            <person name="Pearson M."/>
            <person name="Priest M."/>
            <person name="Roberts A."/>
            <person name="Saif S."/>
            <person name="Shea T."/>
            <person name="Sisk P."/>
            <person name="Sykes S."/>
            <person name="Wortman J."/>
            <person name="Nusbaum C."/>
            <person name="Birren B."/>
        </authorList>
    </citation>
    <scope>NUCLEOTIDE SEQUENCE [LARGE SCALE GENOMIC DNA]</scope>
    <source>
        <strain evidence="2 3">90A8</strain>
    </source>
</reference>
<dbReference type="PATRIC" id="fig|999408.3.peg.2945"/>
<accession>A0A0E2H9V9</accession>
<feature type="domain" description="LicD/FKTN/FKRP nucleotidyltransferase" evidence="1">
    <location>
        <begin position="34"/>
        <end position="254"/>
    </location>
</feature>
<dbReference type="HOGENOM" id="CLU_075543_1_0_9"/>
<organism evidence="2 3">
    <name type="scientific">[Clostridium] clostridioforme 90A8</name>
    <dbReference type="NCBI Taxonomy" id="999408"/>
    <lineage>
        <taxon>Bacteria</taxon>
        <taxon>Bacillati</taxon>
        <taxon>Bacillota</taxon>
        <taxon>Clostridia</taxon>
        <taxon>Lachnospirales</taxon>
        <taxon>Lachnospiraceae</taxon>
        <taxon>Enterocloster</taxon>
    </lineage>
</organism>
<dbReference type="PANTHER" id="PTHR43404">
    <property type="entry name" value="LIPOPOLYSACCHARIDE CHOLINEPHOSPHOTRANSFERASE LICD"/>
    <property type="match status" value="1"/>
</dbReference>
<gene>
    <name evidence="2" type="ORF">HMPREF1090_02726</name>
</gene>
<protein>
    <recommendedName>
        <fullName evidence="1">LicD/FKTN/FKRP nucleotidyltransferase domain-containing protein</fullName>
    </recommendedName>
</protein>
<dbReference type="GO" id="GO:0009100">
    <property type="term" value="P:glycoprotein metabolic process"/>
    <property type="evidence" value="ECO:0007669"/>
    <property type="project" value="UniProtKB-ARBA"/>
</dbReference>
<comment type="caution">
    <text evidence="2">The sequence shown here is derived from an EMBL/GenBank/DDBJ whole genome shotgun (WGS) entry which is preliminary data.</text>
</comment>
<name>A0A0E2H9V9_9FIRM</name>
<evidence type="ECO:0000259" key="1">
    <source>
        <dbReference type="Pfam" id="PF04991"/>
    </source>
</evidence>
<evidence type="ECO:0000313" key="3">
    <source>
        <dbReference type="Proteomes" id="UP000013085"/>
    </source>
</evidence>
<dbReference type="RefSeq" id="WP_002595956.1">
    <property type="nucleotide sequence ID" value="NZ_KB851022.1"/>
</dbReference>
<dbReference type="EMBL" id="AGYR01000030">
    <property type="protein sequence ID" value="ENZ13522.1"/>
    <property type="molecule type" value="Genomic_DNA"/>
</dbReference>
<sequence length="285" mass="33446">MNFNLTQQNLGEKISLDEKKRAMLDILNAFADCCENNGIRYWLDGGTLIGAARHKGFIPWDDDIDVMMPRSDSKKLKEITGGRIGPYYLIDPDERIYDFDEQWRLCDGRYVVKSMISGIYRPLFIDVLPMVGFPDNQEDVEKIFHRLKQLRFIRQWAGGALWHGATLPRKVYHFVMRPIGLLIGYDRIMDKIEKIKNVYEFDEKEYVGNMCSPVAEWRGKVRREDYTRQNSLEFEGRMYSVPGNYVEYLEPLYGKNCTTELPPLDKRQANHIEEVYRYIEKGSAK</sequence>
<dbReference type="InterPro" id="IPR052942">
    <property type="entry name" value="LPS_cholinephosphotransferase"/>
</dbReference>